<feature type="transmembrane region" description="Helical" evidence="6">
    <location>
        <begin position="504"/>
        <end position="525"/>
    </location>
</feature>
<protein>
    <recommendedName>
        <fullName evidence="7">Major facilitator superfamily (MFS) profile domain-containing protein</fullName>
    </recommendedName>
</protein>
<evidence type="ECO:0000256" key="5">
    <source>
        <dbReference type="SAM" id="Coils"/>
    </source>
</evidence>
<keyword evidence="4 6" id="KW-0472">Membrane</keyword>
<dbReference type="PROSITE" id="PS00216">
    <property type="entry name" value="SUGAR_TRANSPORT_1"/>
    <property type="match status" value="2"/>
</dbReference>
<dbReference type="EMBL" id="CAWYQH010000119">
    <property type="protein sequence ID" value="CAK8691475.1"/>
    <property type="molecule type" value="Genomic_DNA"/>
</dbReference>
<feature type="transmembrane region" description="Helical" evidence="6">
    <location>
        <begin position="781"/>
        <end position="802"/>
    </location>
</feature>
<dbReference type="Proteomes" id="UP001642483">
    <property type="component" value="Unassembled WGS sequence"/>
</dbReference>
<evidence type="ECO:0000313" key="9">
    <source>
        <dbReference type="Proteomes" id="UP001642483"/>
    </source>
</evidence>
<keyword evidence="2 6" id="KW-0812">Transmembrane</keyword>
<feature type="transmembrane region" description="Helical" evidence="6">
    <location>
        <begin position="244"/>
        <end position="266"/>
    </location>
</feature>
<evidence type="ECO:0000259" key="7">
    <source>
        <dbReference type="PROSITE" id="PS50850"/>
    </source>
</evidence>
<feature type="transmembrane region" description="Helical" evidence="6">
    <location>
        <begin position="211"/>
        <end position="232"/>
    </location>
</feature>
<reference evidence="8 9" key="1">
    <citation type="submission" date="2024-02" db="EMBL/GenBank/DDBJ databases">
        <authorList>
            <person name="Daric V."/>
            <person name="Darras S."/>
        </authorList>
    </citation>
    <scope>NUCLEOTIDE SEQUENCE [LARGE SCALE GENOMIC DNA]</scope>
</reference>
<feature type="transmembrane region" description="Helical" evidence="6">
    <location>
        <begin position="814"/>
        <end position="836"/>
    </location>
</feature>
<comment type="caution">
    <text evidence="8">The sequence shown here is derived from an EMBL/GenBank/DDBJ whole genome shotgun (WGS) entry which is preliminary data.</text>
</comment>
<evidence type="ECO:0000256" key="3">
    <source>
        <dbReference type="ARBA" id="ARBA00022989"/>
    </source>
</evidence>
<feature type="transmembrane region" description="Helical" evidence="6">
    <location>
        <begin position="444"/>
        <end position="464"/>
    </location>
</feature>
<feature type="transmembrane region" description="Helical" evidence="6">
    <location>
        <begin position="359"/>
        <end position="376"/>
    </location>
</feature>
<feature type="coiled-coil region" evidence="5">
    <location>
        <begin position="870"/>
        <end position="897"/>
    </location>
</feature>
<dbReference type="InterPro" id="IPR005829">
    <property type="entry name" value="Sugar_transporter_CS"/>
</dbReference>
<feature type="coiled-coil region" evidence="5">
    <location>
        <begin position="300"/>
        <end position="327"/>
    </location>
</feature>
<feature type="domain" description="Major facilitator superfamily (MFS) profile" evidence="7">
    <location>
        <begin position="669"/>
        <end position="936"/>
    </location>
</feature>
<feature type="transmembrane region" description="Helical" evidence="6">
    <location>
        <begin position="186"/>
        <end position="205"/>
    </location>
</feature>
<feature type="transmembrane region" description="Helical" evidence="6">
    <location>
        <begin position="842"/>
        <end position="861"/>
    </location>
</feature>
<comment type="subcellular location">
    <subcellularLocation>
        <location evidence="1">Membrane</location>
        <topology evidence="1">Multi-pass membrane protein</topology>
    </subcellularLocation>
</comment>
<feature type="transmembrane region" description="Helical" evidence="6">
    <location>
        <begin position="159"/>
        <end position="179"/>
    </location>
</feature>
<organism evidence="8 9">
    <name type="scientific">Clavelina lepadiformis</name>
    <name type="common">Light-bulb sea squirt</name>
    <name type="synonym">Ascidia lepadiformis</name>
    <dbReference type="NCBI Taxonomy" id="159417"/>
    <lineage>
        <taxon>Eukaryota</taxon>
        <taxon>Metazoa</taxon>
        <taxon>Chordata</taxon>
        <taxon>Tunicata</taxon>
        <taxon>Ascidiacea</taxon>
        <taxon>Aplousobranchia</taxon>
        <taxon>Clavelinidae</taxon>
        <taxon>Clavelina</taxon>
    </lineage>
</organism>
<dbReference type="PROSITE" id="PS50850">
    <property type="entry name" value="MFS"/>
    <property type="match status" value="2"/>
</dbReference>
<feature type="domain" description="Major facilitator superfamily (MFS) profile" evidence="7">
    <location>
        <begin position="99"/>
        <end position="529"/>
    </location>
</feature>
<keyword evidence="3 6" id="KW-1133">Transmembrane helix</keyword>
<evidence type="ECO:0000313" key="8">
    <source>
        <dbReference type="EMBL" id="CAK8691475.1"/>
    </source>
</evidence>
<keyword evidence="5" id="KW-0175">Coiled coil</keyword>
<dbReference type="InterPro" id="IPR020846">
    <property type="entry name" value="MFS_dom"/>
</dbReference>
<dbReference type="InterPro" id="IPR036259">
    <property type="entry name" value="MFS_trans_sf"/>
</dbReference>
<keyword evidence="9" id="KW-1185">Reference proteome</keyword>
<feature type="transmembrane region" description="Helical" evidence="6">
    <location>
        <begin position="418"/>
        <end position="438"/>
    </location>
</feature>
<feature type="transmembrane region" description="Helical" evidence="6">
    <location>
        <begin position="729"/>
        <end position="749"/>
    </location>
</feature>
<evidence type="ECO:0000256" key="2">
    <source>
        <dbReference type="ARBA" id="ARBA00022692"/>
    </source>
</evidence>
<feature type="transmembrane region" description="Helical" evidence="6">
    <location>
        <begin position="272"/>
        <end position="291"/>
    </location>
</feature>
<feature type="transmembrane region" description="Helical" evidence="6">
    <location>
        <begin position="756"/>
        <end position="775"/>
    </location>
</feature>
<sequence length="936" mass="105651">MNLKQLLQSNDFGYYEKRLCFLLFLSAIPNAFPLFQSLVNQYVPPYRCDVSAIVENVKIETLPREMEITSDDQWNEHLLNLTIPYEENEAGNFKRSSCTRYNVSLEYLQNLTNHSFVKTGNKTDDRNIVSCSKFQYEGVEESAVTEFGLVCDRAWQRPFFVSMFMLGMLFGGICGGIISDWFGRKFAFLLFTALQFIVSFATSFVTTPALYGILVFLNGWTSLVNYCAAALLGSEFVLSKYRSFVYFVMGSGCGVGFMLLGPIMYFARNWRWFMGIVGLVGIPYIAYYWLIDESPLWLAAKGKDEELERVLRKVARINKQKQKSKEEIKKLLPSENDKAQTCFIASLEIISNFTLMGRLLVAGFSWCVASMSYYVIALNNNNLSGNRFVNLAISGLMEIVALILFYVIVDSFGRRKSYMIAMTCCAVGIALTPLAAIWGDQLVIVLSMFGRVTTSIGFAIVYVYHVELFPTPTRQTVMGICSACARIGGVISPYILHAGENGEIVAPCLGMAAVILLSVASNVFLPETRDQPLPQNVEDALKMKGLLPASHCYGSATNAKNEKEKPSCVTMNLKELLQSNDFGYYEKRLCFLLFLSAIPNAFPALQSLVNQYVPPYRCDVSAIVDNVKNETLPREIEIASDDQWKEHLLNLTIPYEENETGNFKRSSCTRYNVSLEYLQNLTKHNLVLTEEIVQHQDVASCSKFHFEGVEVSAVTEFGFVCDQAWQRPFFLSMFMLGMLFGVICGGIISDWFGRRLTFLLFTALQFIVSFATSFVTTPALYGILVFLNGWTSLVNYCAAALLGFEFVLSKYRSFVYFVIGAGSGVGFMLLGPIMYFARNWRWFMRVIGVVGVPYIACYWLIDESPLWLAAKGKDEELERVLRKVARINKQKQKSKEEIKKLLPSENDKAQTCFKSICEIISNCTMMGRLLVACLSW</sequence>
<dbReference type="SUPFAM" id="SSF103473">
    <property type="entry name" value="MFS general substrate transporter"/>
    <property type="match status" value="2"/>
</dbReference>
<accession>A0ABP0GI94</accession>
<proteinExistence type="predicted"/>
<dbReference type="PANTHER" id="PTHR24064">
    <property type="entry name" value="SOLUTE CARRIER FAMILY 22 MEMBER"/>
    <property type="match status" value="1"/>
</dbReference>
<evidence type="ECO:0000256" key="1">
    <source>
        <dbReference type="ARBA" id="ARBA00004141"/>
    </source>
</evidence>
<feature type="transmembrane region" description="Helical" evidence="6">
    <location>
        <begin position="20"/>
        <end position="39"/>
    </location>
</feature>
<dbReference type="Gene3D" id="1.20.1250.20">
    <property type="entry name" value="MFS general substrate transporter like domains"/>
    <property type="match status" value="2"/>
</dbReference>
<dbReference type="InterPro" id="IPR005828">
    <property type="entry name" value="MFS_sugar_transport-like"/>
</dbReference>
<dbReference type="Pfam" id="PF00083">
    <property type="entry name" value="Sugar_tr"/>
    <property type="match status" value="2"/>
</dbReference>
<feature type="transmembrane region" description="Helical" evidence="6">
    <location>
        <begin position="388"/>
        <end position="409"/>
    </location>
</feature>
<gene>
    <name evidence="8" type="ORF">CVLEPA_LOCUS24179</name>
</gene>
<name>A0ABP0GI94_CLALP</name>
<evidence type="ECO:0000256" key="4">
    <source>
        <dbReference type="ARBA" id="ARBA00023136"/>
    </source>
</evidence>
<feature type="transmembrane region" description="Helical" evidence="6">
    <location>
        <begin position="476"/>
        <end position="498"/>
    </location>
</feature>
<evidence type="ECO:0000256" key="6">
    <source>
        <dbReference type="SAM" id="Phobius"/>
    </source>
</evidence>